<dbReference type="PANTHER" id="PTHR11252">
    <property type="entry name" value="POLYRIBONUCLEOTIDE NUCLEOTIDYLTRANSFERASE"/>
    <property type="match status" value="1"/>
</dbReference>
<evidence type="ECO:0000256" key="9">
    <source>
        <dbReference type="SAM" id="MobiDB-lite"/>
    </source>
</evidence>
<dbReference type="AlphaFoldDB" id="A0A5A7SCK5"/>
<evidence type="ECO:0000313" key="12">
    <source>
        <dbReference type="Proteomes" id="UP000322244"/>
    </source>
</evidence>
<dbReference type="FunFam" id="3.30.230.70:FF:000002">
    <property type="entry name" value="Polyribonucleotide nucleotidyltransferase"/>
    <property type="match status" value="1"/>
</dbReference>
<dbReference type="GO" id="GO:0003723">
    <property type="term" value="F:RNA binding"/>
    <property type="evidence" value="ECO:0007669"/>
    <property type="project" value="UniProtKB-UniRule"/>
</dbReference>
<dbReference type="NCBIfam" id="NF008805">
    <property type="entry name" value="PRK11824.1"/>
    <property type="match status" value="1"/>
</dbReference>
<feature type="binding site" evidence="8">
    <location>
        <position position="547"/>
    </location>
    <ligand>
        <name>Mg(2+)</name>
        <dbReference type="ChEBI" id="CHEBI:18420"/>
    </ligand>
</feature>
<dbReference type="PROSITE" id="PS50084">
    <property type="entry name" value="KH_TYPE_1"/>
    <property type="match status" value="1"/>
</dbReference>
<dbReference type="FunFam" id="3.30.230.70:FF:000001">
    <property type="entry name" value="Polyribonucleotide nucleotidyltransferase"/>
    <property type="match status" value="1"/>
</dbReference>
<dbReference type="InterPro" id="IPR036456">
    <property type="entry name" value="PNPase_PH_RNA-bd_sf"/>
</dbReference>
<organism evidence="11 12">
    <name type="scientific">Antrihabitans cavernicola</name>
    <dbReference type="NCBI Taxonomy" id="2495913"/>
    <lineage>
        <taxon>Bacteria</taxon>
        <taxon>Bacillati</taxon>
        <taxon>Actinomycetota</taxon>
        <taxon>Actinomycetes</taxon>
        <taxon>Mycobacteriales</taxon>
        <taxon>Nocardiaceae</taxon>
        <taxon>Antrihabitans</taxon>
    </lineage>
</organism>
<dbReference type="InterPro" id="IPR014069">
    <property type="entry name" value="GPSI/PNP"/>
</dbReference>
<dbReference type="CDD" id="cd04472">
    <property type="entry name" value="S1_PNPase"/>
    <property type="match status" value="1"/>
</dbReference>
<evidence type="ECO:0000256" key="5">
    <source>
        <dbReference type="ARBA" id="ARBA00022723"/>
    </source>
</evidence>
<evidence type="ECO:0000256" key="1">
    <source>
        <dbReference type="ARBA" id="ARBA00007404"/>
    </source>
</evidence>
<dbReference type="GO" id="GO:0000175">
    <property type="term" value="F:3'-5'-RNA exonuclease activity"/>
    <property type="evidence" value="ECO:0007669"/>
    <property type="project" value="TreeGrafter"/>
</dbReference>
<name>A0A5A7SCK5_9NOCA</name>
<comment type="caution">
    <text evidence="11">The sequence shown here is derived from an EMBL/GenBank/DDBJ whole genome shotgun (WGS) entry which is preliminary data.</text>
</comment>
<dbReference type="InterPro" id="IPR020568">
    <property type="entry name" value="Ribosomal_Su5_D2-typ_SF"/>
</dbReference>
<protein>
    <recommendedName>
        <fullName evidence="8">Polyribonucleotide nucleotidyltransferase</fullName>
        <ecNumber evidence="8">2.7.7.8</ecNumber>
    </recommendedName>
    <alternativeName>
        <fullName evidence="8">Polynucleotide phosphorylase</fullName>
        <shortName evidence="8">PNPase</shortName>
    </alternativeName>
</protein>
<keyword evidence="6 8" id="KW-0460">Magnesium</keyword>
<reference evidence="11 12" key="1">
    <citation type="submission" date="2019-07" db="EMBL/GenBank/DDBJ databases">
        <title>Rhodococcus cavernicolus sp. nov., isolated from a cave.</title>
        <authorList>
            <person name="Lee S.D."/>
        </authorList>
    </citation>
    <scope>NUCLEOTIDE SEQUENCE [LARGE SCALE GENOMIC DNA]</scope>
    <source>
        <strain evidence="11 12">C1-24</strain>
    </source>
</reference>
<dbReference type="SUPFAM" id="SSF54791">
    <property type="entry name" value="Eukaryotic type KH-domain (KH-domain type I)"/>
    <property type="match status" value="1"/>
</dbReference>
<dbReference type="Pfam" id="PF01138">
    <property type="entry name" value="RNase_PH"/>
    <property type="match status" value="2"/>
</dbReference>
<feature type="binding site" evidence="8">
    <location>
        <position position="541"/>
    </location>
    <ligand>
        <name>Mg(2+)</name>
        <dbReference type="ChEBI" id="CHEBI:18420"/>
    </ligand>
</feature>
<dbReference type="GO" id="GO:0006402">
    <property type="term" value="P:mRNA catabolic process"/>
    <property type="evidence" value="ECO:0007669"/>
    <property type="project" value="UniProtKB-UniRule"/>
</dbReference>
<dbReference type="NCBIfam" id="TIGR02696">
    <property type="entry name" value="pppGpp_PNP"/>
    <property type="match status" value="1"/>
</dbReference>
<dbReference type="Proteomes" id="UP000322244">
    <property type="component" value="Unassembled WGS sequence"/>
</dbReference>
<dbReference type="Pfam" id="PF00575">
    <property type="entry name" value="S1"/>
    <property type="match status" value="1"/>
</dbReference>
<dbReference type="Gene3D" id="2.40.50.140">
    <property type="entry name" value="Nucleic acid-binding proteins"/>
    <property type="match status" value="1"/>
</dbReference>
<evidence type="ECO:0000256" key="6">
    <source>
        <dbReference type="ARBA" id="ARBA00022842"/>
    </source>
</evidence>
<dbReference type="NCBIfam" id="TIGR03591">
    <property type="entry name" value="polynuc_phos"/>
    <property type="match status" value="1"/>
</dbReference>
<dbReference type="FunFam" id="2.40.50.140:FF:000069">
    <property type="entry name" value="Polyribonucleotide nucleotidyltransferase"/>
    <property type="match status" value="1"/>
</dbReference>
<comment type="subcellular location">
    <subcellularLocation>
        <location evidence="8">Cytoplasm</location>
    </subcellularLocation>
</comment>
<feature type="region of interest" description="Disordered" evidence="9">
    <location>
        <begin position="749"/>
        <end position="772"/>
    </location>
</feature>
<comment type="catalytic activity">
    <reaction evidence="8">
        <text>RNA(n+1) + phosphate = RNA(n) + a ribonucleoside 5'-diphosphate</text>
        <dbReference type="Rhea" id="RHEA:22096"/>
        <dbReference type="Rhea" id="RHEA-COMP:14527"/>
        <dbReference type="Rhea" id="RHEA-COMP:17342"/>
        <dbReference type="ChEBI" id="CHEBI:43474"/>
        <dbReference type="ChEBI" id="CHEBI:57930"/>
        <dbReference type="ChEBI" id="CHEBI:140395"/>
        <dbReference type="EC" id="2.7.7.8"/>
    </reaction>
</comment>
<comment type="function">
    <text evidence="8">Involved in mRNA degradation. Catalyzes the phosphorolysis of single-stranded polyribonucleotides processively in the 3'- to 5'-direction.</text>
</comment>
<dbReference type="InterPro" id="IPR012162">
    <property type="entry name" value="PNPase"/>
</dbReference>
<evidence type="ECO:0000256" key="7">
    <source>
        <dbReference type="ARBA" id="ARBA00022884"/>
    </source>
</evidence>
<dbReference type="SMART" id="SM00316">
    <property type="entry name" value="S1"/>
    <property type="match status" value="1"/>
</dbReference>
<dbReference type="Pfam" id="PF03726">
    <property type="entry name" value="PNPase"/>
    <property type="match status" value="1"/>
</dbReference>
<dbReference type="GO" id="GO:0006396">
    <property type="term" value="P:RNA processing"/>
    <property type="evidence" value="ECO:0007669"/>
    <property type="project" value="InterPro"/>
</dbReference>
<dbReference type="EC" id="2.7.7.8" evidence="8"/>
<dbReference type="CDD" id="cd11364">
    <property type="entry name" value="RNase_PH_PNPase_2"/>
    <property type="match status" value="1"/>
</dbReference>
<dbReference type="Gene3D" id="3.30.230.70">
    <property type="entry name" value="GHMP Kinase, N-terminal domain"/>
    <property type="match status" value="2"/>
</dbReference>
<dbReference type="PROSITE" id="PS50126">
    <property type="entry name" value="S1"/>
    <property type="match status" value="1"/>
</dbReference>
<keyword evidence="7 8" id="KW-0694">RNA-binding</keyword>
<sequence>MSVNDTVDSPTSGAVEVDEGVFESAAVIDNGSFGTRTIRFETGRLAQQAAGAVVAYLDDDTMLLSATSASKQPKDHFDFFPLTIDVEERMYAAGRIPGSFFRREGRPSTDAILTCRLIDRPLRPTFVDGLRNEIQVVVTVLSLDPKDLYDVVAINAASASTQIAGLPFSGPVGGVRVALITSDENKTGQWVAFPTVEQLEGAVFDMVVAGRVTETGDVAIMMVEAEATEDVIAKIADGAQAPTEAIVAEGLEAAKPFIASLCKAQQALAAKAAKPTGDYKVFPAYQDDAYAAVEKAGAEKLAQALTIAGKQERDDKTDEVKVEVLSALESDFEGREKEIGAAFRSLTKKLVRQRILRDQFRIDGRGITDIRSLSAEVAVIPRAHGSALFERGETQIMGVTTLDMVKMAQQIDSLGPETSKRYMHHYNFPPYSTGETGRVGSPKRREIGHGALAERALMPVLPSQDEFPYAIRQVSEALSSNGSTSMGSVCASTLSLLNAGVPLRAPVAGIAMGLVSDEVELEDGTAETRYVALTDILGAEDAFGDMDFKVAGTKDFVTALQLDTKLDGIPSKVLAGALAQAHDARTTILEVMAEAIDTPDEMSPFAPRVTAIKVPVDKIGEVIGPKGKMINSITEQTGANISIEDDGTVFVGATDGPSAQAAIDMINAIANPQLPKVGERFLGTVVKTTAFGAFVSLLPGRDGLVHISKLGNGKRIAKVEDVVNVGSKLRVEIADIDNRGKISLVPVEEDNAESAAPAPAAAEATPEAAPAE</sequence>
<evidence type="ECO:0000256" key="2">
    <source>
        <dbReference type="ARBA" id="ARBA00022490"/>
    </source>
</evidence>
<keyword evidence="4 8" id="KW-0548">Nucleotidyltransferase</keyword>
<keyword evidence="5 8" id="KW-0479">Metal-binding</keyword>
<dbReference type="SMART" id="SM00322">
    <property type="entry name" value="KH"/>
    <property type="match status" value="1"/>
</dbReference>
<accession>A0A5A7SCK5</accession>
<keyword evidence="2 8" id="KW-0963">Cytoplasm</keyword>
<dbReference type="Gene3D" id="3.30.1370.10">
    <property type="entry name" value="K Homology domain, type 1"/>
    <property type="match status" value="1"/>
</dbReference>
<comment type="cofactor">
    <cofactor evidence="8">
        <name>Mg(2+)</name>
        <dbReference type="ChEBI" id="CHEBI:18420"/>
    </cofactor>
</comment>
<dbReference type="InterPro" id="IPR036612">
    <property type="entry name" value="KH_dom_type_1_sf"/>
</dbReference>
<dbReference type="RefSeq" id="WP_149429648.1">
    <property type="nucleotide sequence ID" value="NZ_VLNY01000003.1"/>
</dbReference>
<dbReference type="EMBL" id="VLNY01000003">
    <property type="protein sequence ID" value="KAA0023304.1"/>
    <property type="molecule type" value="Genomic_DNA"/>
</dbReference>
<dbReference type="InterPro" id="IPR015848">
    <property type="entry name" value="PNPase_PH_RNA-bd_bac/org-type"/>
</dbReference>
<comment type="similarity">
    <text evidence="1 8">Belongs to the polyribonucleotide nucleotidyltransferase family.</text>
</comment>
<keyword evidence="12" id="KW-1185">Reference proteome</keyword>
<dbReference type="SUPFAM" id="SSF46915">
    <property type="entry name" value="Polynucleotide phosphorylase/guanosine pentaphosphate synthase (PNPase/GPSI), domain 3"/>
    <property type="match status" value="1"/>
</dbReference>
<feature type="domain" description="S1 motif" evidence="10">
    <location>
        <begin position="678"/>
        <end position="747"/>
    </location>
</feature>
<dbReference type="GO" id="GO:0005829">
    <property type="term" value="C:cytosol"/>
    <property type="evidence" value="ECO:0007669"/>
    <property type="project" value="TreeGrafter"/>
</dbReference>
<evidence type="ECO:0000256" key="3">
    <source>
        <dbReference type="ARBA" id="ARBA00022679"/>
    </source>
</evidence>
<dbReference type="GO" id="GO:0004654">
    <property type="term" value="F:polyribonucleotide nucleotidyltransferase activity"/>
    <property type="evidence" value="ECO:0007669"/>
    <property type="project" value="UniProtKB-UniRule"/>
</dbReference>
<dbReference type="InterPro" id="IPR004088">
    <property type="entry name" value="KH_dom_type_1"/>
</dbReference>
<dbReference type="SUPFAM" id="SSF50249">
    <property type="entry name" value="Nucleic acid-binding proteins"/>
    <property type="match status" value="1"/>
</dbReference>
<dbReference type="InterPro" id="IPR001247">
    <property type="entry name" value="ExoRNase_PH_dom1"/>
</dbReference>
<evidence type="ECO:0000256" key="4">
    <source>
        <dbReference type="ARBA" id="ARBA00022695"/>
    </source>
</evidence>
<dbReference type="OrthoDB" id="9804305at2"/>
<dbReference type="CDD" id="cd02393">
    <property type="entry name" value="KH-I_PNPase"/>
    <property type="match status" value="1"/>
</dbReference>
<dbReference type="PANTHER" id="PTHR11252:SF0">
    <property type="entry name" value="POLYRIBONUCLEOTIDE NUCLEOTIDYLTRANSFERASE 1, MITOCHONDRIAL"/>
    <property type="match status" value="1"/>
</dbReference>
<feature type="compositionally biased region" description="Low complexity" evidence="9">
    <location>
        <begin position="753"/>
        <end position="772"/>
    </location>
</feature>
<dbReference type="InterPro" id="IPR027408">
    <property type="entry name" value="PNPase/RNase_PH_dom_sf"/>
</dbReference>
<dbReference type="InterPro" id="IPR012340">
    <property type="entry name" value="NA-bd_OB-fold"/>
</dbReference>
<dbReference type="SUPFAM" id="SSF55666">
    <property type="entry name" value="Ribonuclease PH domain 2-like"/>
    <property type="match status" value="2"/>
</dbReference>
<dbReference type="FunFam" id="3.30.1370.10:FF:000001">
    <property type="entry name" value="Polyribonucleotide nucleotidyltransferase"/>
    <property type="match status" value="1"/>
</dbReference>
<dbReference type="HAMAP" id="MF_01595">
    <property type="entry name" value="PNPase"/>
    <property type="match status" value="1"/>
</dbReference>
<dbReference type="InterPro" id="IPR003029">
    <property type="entry name" value="S1_domain"/>
</dbReference>
<dbReference type="SUPFAM" id="SSF54211">
    <property type="entry name" value="Ribosomal protein S5 domain 2-like"/>
    <property type="match status" value="2"/>
</dbReference>
<dbReference type="InterPro" id="IPR036345">
    <property type="entry name" value="ExoRNase_PH_dom2_sf"/>
</dbReference>
<proteinExistence type="inferred from homology"/>
<dbReference type="GO" id="GO:0000287">
    <property type="term" value="F:magnesium ion binding"/>
    <property type="evidence" value="ECO:0007669"/>
    <property type="project" value="UniProtKB-UniRule"/>
</dbReference>
<keyword evidence="3 8" id="KW-0808">Transferase</keyword>
<evidence type="ECO:0000256" key="8">
    <source>
        <dbReference type="HAMAP-Rule" id="MF_01595"/>
    </source>
</evidence>
<evidence type="ECO:0000313" key="11">
    <source>
        <dbReference type="EMBL" id="KAA0023304.1"/>
    </source>
</evidence>
<evidence type="ECO:0000259" key="10">
    <source>
        <dbReference type="PROSITE" id="PS50126"/>
    </source>
</evidence>
<dbReference type="Pfam" id="PF00013">
    <property type="entry name" value="KH_1"/>
    <property type="match status" value="1"/>
</dbReference>
<dbReference type="InterPro" id="IPR004087">
    <property type="entry name" value="KH_dom"/>
</dbReference>
<dbReference type="PIRSF" id="PIRSF005499">
    <property type="entry name" value="PNPase"/>
    <property type="match status" value="1"/>
</dbReference>
<gene>
    <name evidence="8" type="primary">pnp</name>
    <name evidence="11" type="ORF">FOY51_07735</name>
</gene>